<dbReference type="SMART" id="SM00849">
    <property type="entry name" value="Lactamase_B"/>
    <property type="match status" value="1"/>
</dbReference>
<feature type="transmembrane region" description="Helical" evidence="6">
    <location>
        <begin position="510"/>
        <end position="530"/>
    </location>
</feature>
<dbReference type="Pfam" id="PF03772">
    <property type="entry name" value="Competence"/>
    <property type="match status" value="1"/>
</dbReference>
<organism evidence="8 9">
    <name type="scientific">Jutongia hominis</name>
    <dbReference type="NCBI Taxonomy" id="2763664"/>
    <lineage>
        <taxon>Bacteria</taxon>
        <taxon>Bacillati</taxon>
        <taxon>Bacillota</taxon>
        <taxon>Clostridia</taxon>
        <taxon>Lachnospirales</taxon>
        <taxon>Lachnospiraceae</taxon>
        <taxon>Jutongia</taxon>
    </lineage>
</organism>
<evidence type="ECO:0000259" key="7">
    <source>
        <dbReference type="SMART" id="SM00849"/>
    </source>
</evidence>
<sequence>MKRPMVWGVGLLFLCFLIRITFFNKQVQKEQYCLDALFDREAFCNAIGTIEQIEQKKNSVFIYLKDVSIQLPSQLDQGICSIGHVIMTSNTLTSSSYNHGNQIRIQGKLKKLLPAQNPGQFDERSYYREQNIFYKIEEQNSFCISNTKNSLKVTLFSFKQHMKKIYRKYLNPKDSGVVTAMLLGDRSALDSEIKELYQQNGIGHILAISGLHISILSMALYRLFQKLCLPRPIPFCLIVFFLFLYGIMTGFSVSTSRAIIMMCMFLLAKEIGRSYDTITALALSAMIILIQKPYAVFSVGFLLSYGAVLGVVLIIPVCKGIVLGSHHEQDHYYRKRLRKEREQESSWKIKEERHFGAVSKKIPRFLCCKEAFFAHLKKKCLHMFGSLLLASISISMMTTPLLLWFFYELPTYSILINLLVLPAVSFLVILSALGGLAGILSFPFTKGIFSLIHCILAGYDTLCRVTRKLPFSLLTPGQPPLETIVFYYVILFFMIFLIRKILYEQEHFPFWKRNIFVMVCMFLMILLFSYRKKAAFSCTMLDVGQGNGILIQTAKKTILVDGGSSDVTEVGKYRLLPCLKYYGITCIDAMIMTHADTDHISGQLELIEMMQKGQLTITTYLLPQPEQSLQDSNYKKIVAEAKKAGITLQYLHKKEQLTIGDLSLYCVHPEKNFCADSANAYSTTLSLQWKKYSILLTGDLEKNGEEAVLEELQKNPSLPARYDFLQVPHHGSKNAGSEVFLQKVLPKVSLISCGYQNRYGHPHAELLERLKKIDSHIYTTPASGAISIKEEPKSLLNRKKDDSLKIETFCKYT</sequence>
<feature type="transmembrane region" description="Helical" evidence="6">
    <location>
        <begin position="6"/>
        <end position="22"/>
    </location>
</feature>
<protein>
    <submittedName>
        <fullName evidence="8">ComEC/Rec2 family competence protein</fullName>
    </submittedName>
</protein>
<dbReference type="InterPro" id="IPR035681">
    <property type="entry name" value="ComA-like_MBL"/>
</dbReference>
<feature type="transmembrane region" description="Helical" evidence="6">
    <location>
        <begin position="232"/>
        <end position="253"/>
    </location>
</feature>
<evidence type="ECO:0000256" key="2">
    <source>
        <dbReference type="ARBA" id="ARBA00022475"/>
    </source>
</evidence>
<dbReference type="InterPro" id="IPR025405">
    <property type="entry name" value="DUF4131"/>
</dbReference>
<feature type="transmembrane region" description="Helical" evidence="6">
    <location>
        <begin position="412"/>
        <end position="433"/>
    </location>
</feature>
<dbReference type="Gene3D" id="3.60.15.10">
    <property type="entry name" value="Ribonuclease Z/Hydroxyacylglutathione hydrolase-like"/>
    <property type="match status" value="1"/>
</dbReference>
<name>A0ABR7MSR9_9FIRM</name>
<dbReference type="InterPro" id="IPR004477">
    <property type="entry name" value="ComEC_N"/>
</dbReference>
<evidence type="ECO:0000256" key="5">
    <source>
        <dbReference type="ARBA" id="ARBA00023136"/>
    </source>
</evidence>
<dbReference type="CDD" id="cd07731">
    <property type="entry name" value="ComA-like_MBL-fold"/>
    <property type="match status" value="1"/>
</dbReference>
<feature type="transmembrane region" description="Helical" evidence="6">
    <location>
        <begin position="387"/>
        <end position="406"/>
    </location>
</feature>
<dbReference type="InterPro" id="IPR052159">
    <property type="entry name" value="Competence_DNA_uptake"/>
</dbReference>
<keyword evidence="4 6" id="KW-1133">Transmembrane helix</keyword>
<evidence type="ECO:0000256" key="3">
    <source>
        <dbReference type="ARBA" id="ARBA00022692"/>
    </source>
</evidence>
<dbReference type="PANTHER" id="PTHR30619:SF1">
    <property type="entry name" value="RECOMBINATION PROTEIN 2"/>
    <property type="match status" value="1"/>
</dbReference>
<dbReference type="SUPFAM" id="SSF56281">
    <property type="entry name" value="Metallo-hydrolase/oxidoreductase"/>
    <property type="match status" value="1"/>
</dbReference>
<keyword evidence="5 6" id="KW-0472">Membrane</keyword>
<comment type="caution">
    <text evidence="8">The sequence shown here is derived from an EMBL/GenBank/DDBJ whole genome shotgun (WGS) entry which is preliminary data.</text>
</comment>
<keyword evidence="2" id="KW-1003">Cell membrane</keyword>
<dbReference type="InterPro" id="IPR001279">
    <property type="entry name" value="Metallo-B-lactamas"/>
</dbReference>
<dbReference type="PANTHER" id="PTHR30619">
    <property type="entry name" value="DNA INTERNALIZATION/COMPETENCE PROTEIN COMEC/REC2"/>
    <property type="match status" value="1"/>
</dbReference>
<dbReference type="InterPro" id="IPR036866">
    <property type="entry name" value="RibonucZ/Hydroxyglut_hydro"/>
</dbReference>
<evidence type="ECO:0000313" key="9">
    <source>
        <dbReference type="Proteomes" id="UP000637513"/>
    </source>
</evidence>
<evidence type="ECO:0000256" key="4">
    <source>
        <dbReference type="ARBA" id="ARBA00022989"/>
    </source>
</evidence>
<dbReference type="Proteomes" id="UP000637513">
    <property type="component" value="Unassembled WGS sequence"/>
</dbReference>
<dbReference type="Pfam" id="PF13567">
    <property type="entry name" value="DUF4131"/>
    <property type="match status" value="1"/>
</dbReference>
<dbReference type="Pfam" id="PF00753">
    <property type="entry name" value="Lactamase_B"/>
    <property type="match status" value="1"/>
</dbReference>
<dbReference type="EMBL" id="JACRSW010000014">
    <property type="protein sequence ID" value="MBC8556841.1"/>
    <property type="molecule type" value="Genomic_DNA"/>
</dbReference>
<dbReference type="NCBIfam" id="TIGR00360">
    <property type="entry name" value="ComEC_N-term"/>
    <property type="match status" value="1"/>
</dbReference>
<keyword evidence="9" id="KW-1185">Reference proteome</keyword>
<feature type="domain" description="Metallo-beta-lactamase" evidence="7">
    <location>
        <begin position="545"/>
        <end position="755"/>
    </location>
</feature>
<comment type="subcellular location">
    <subcellularLocation>
        <location evidence="1">Cell membrane</location>
        <topology evidence="1">Multi-pass membrane protein</topology>
    </subcellularLocation>
</comment>
<gene>
    <name evidence="8" type="ORF">H8700_03865</name>
</gene>
<proteinExistence type="predicted"/>
<evidence type="ECO:0000256" key="1">
    <source>
        <dbReference type="ARBA" id="ARBA00004651"/>
    </source>
</evidence>
<evidence type="ECO:0000256" key="6">
    <source>
        <dbReference type="SAM" id="Phobius"/>
    </source>
</evidence>
<feature type="transmembrane region" description="Helical" evidence="6">
    <location>
        <begin position="201"/>
        <end position="220"/>
    </location>
</feature>
<feature type="transmembrane region" description="Helical" evidence="6">
    <location>
        <begin position="479"/>
        <end position="498"/>
    </location>
</feature>
<reference evidence="8 9" key="1">
    <citation type="submission" date="2020-08" db="EMBL/GenBank/DDBJ databases">
        <title>Genome public.</title>
        <authorList>
            <person name="Liu C."/>
            <person name="Sun Q."/>
        </authorList>
    </citation>
    <scope>NUCLEOTIDE SEQUENCE [LARGE SCALE GENOMIC DNA]</scope>
    <source>
        <strain evidence="8 9">BX3</strain>
    </source>
</reference>
<dbReference type="RefSeq" id="WP_249303243.1">
    <property type="nucleotide sequence ID" value="NZ_JACRSW010000014.1"/>
</dbReference>
<feature type="transmembrane region" description="Helical" evidence="6">
    <location>
        <begin position="296"/>
        <end position="318"/>
    </location>
</feature>
<accession>A0ABR7MSR9</accession>
<evidence type="ECO:0000313" key="8">
    <source>
        <dbReference type="EMBL" id="MBC8556841.1"/>
    </source>
</evidence>
<keyword evidence="3 6" id="KW-0812">Transmembrane</keyword>